<dbReference type="InterPro" id="IPR052035">
    <property type="entry name" value="ZnF_BED_domain_contain"/>
</dbReference>
<keyword evidence="3" id="KW-1185">Reference proteome</keyword>
<protein>
    <submittedName>
        <fullName evidence="2">Uncharacterized protein</fullName>
    </submittedName>
</protein>
<organism evidence="2 3">
    <name type="scientific">Dipteronia sinensis</name>
    <dbReference type="NCBI Taxonomy" id="43782"/>
    <lineage>
        <taxon>Eukaryota</taxon>
        <taxon>Viridiplantae</taxon>
        <taxon>Streptophyta</taxon>
        <taxon>Embryophyta</taxon>
        <taxon>Tracheophyta</taxon>
        <taxon>Spermatophyta</taxon>
        <taxon>Magnoliopsida</taxon>
        <taxon>eudicotyledons</taxon>
        <taxon>Gunneridae</taxon>
        <taxon>Pentapetalae</taxon>
        <taxon>rosids</taxon>
        <taxon>malvids</taxon>
        <taxon>Sapindales</taxon>
        <taxon>Sapindaceae</taxon>
        <taxon>Hippocastanoideae</taxon>
        <taxon>Acereae</taxon>
        <taxon>Dipteronia</taxon>
    </lineage>
</organism>
<evidence type="ECO:0000256" key="1">
    <source>
        <dbReference type="SAM" id="MobiDB-lite"/>
    </source>
</evidence>
<dbReference type="PANTHER" id="PTHR46481:SF2">
    <property type="entry name" value="BED-TYPE DOMAIN-CONTAINING PROTEIN"/>
    <property type="match status" value="1"/>
</dbReference>
<evidence type="ECO:0000313" key="3">
    <source>
        <dbReference type="Proteomes" id="UP001281410"/>
    </source>
</evidence>
<accession>A0AAE0DTN7</accession>
<gene>
    <name evidence="2" type="ORF">Dsin_027537</name>
</gene>
<dbReference type="PANTHER" id="PTHR46481">
    <property type="entry name" value="ZINC FINGER BED DOMAIN-CONTAINING PROTEIN 4"/>
    <property type="match status" value="1"/>
</dbReference>
<feature type="compositionally biased region" description="Basic and acidic residues" evidence="1">
    <location>
        <begin position="1"/>
        <end position="11"/>
    </location>
</feature>
<dbReference type="AlphaFoldDB" id="A0AAE0DTN7"/>
<dbReference type="Proteomes" id="UP001281410">
    <property type="component" value="Unassembled WGS sequence"/>
</dbReference>
<comment type="caution">
    <text evidence="2">The sequence shown here is derived from an EMBL/GenBank/DDBJ whole genome shotgun (WGS) entry which is preliminary data.</text>
</comment>
<name>A0AAE0DTN7_9ROSI</name>
<dbReference type="EMBL" id="JANJYJ010000009">
    <property type="protein sequence ID" value="KAK3187976.1"/>
    <property type="molecule type" value="Genomic_DNA"/>
</dbReference>
<evidence type="ECO:0000313" key="2">
    <source>
        <dbReference type="EMBL" id="KAK3187976.1"/>
    </source>
</evidence>
<sequence length="194" mass="22356">MPDLGLDRPDDPNGPNPSPDFDFDPNLEEKLPKHVKSNLFVLHMKKVTQEDGSTIVICNYYKKVFKWHKSGGYSTYRKHITNAHQDAHAKSSSQAQISRYATPNQQLLKYSDAKNREELARMVAVEHLSFSFCENVGFNKYCQRALNPAACRVPRTTLTETLEKIYEKEKEMLTNVFEKYNGRVSVCADIWSDY</sequence>
<reference evidence="2" key="1">
    <citation type="journal article" date="2023" name="Plant J.">
        <title>Genome sequences and population genomics provide insights into the demographic history, inbreeding, and mutation load of two 'living fossil' tree species of Dipteronia.</title>
        <authorList>
            <person name="Feng Y."/>
            <person name="Comes H.P."/>
            <person name="Chen J."/>
            <person name="Zhu S."/>
            <person name="Lu R."/>
            <person name="Zhang X."/>
            <person name="Li P."/>
            <person name="Qiu J."/>
            <person name="Olsen K.M."/>
            <person name="Qiu Y."/>
        </authorList>
    </citation>
    <scope>NUCLEOTIDE SEQUENCE</scope>
    <source>
        <strain evidence="2">NBL</strain>
    </source>
</reference>
<feature type="region of interest" description="Disordered" evidence="1">
    <location>
        <begin position="1"/>
        <end position="24"/>
    </location>
</feature>
<proteinExistence type="predicted"/>